<feature type="region of interest" description="Disordered" evidence="1">
    <location>
        <begin position="1"/>
        <end position="44"/>
    </location>
</feature>
<gene>
    <name evidence="2" type="ORF">dnm_098770</name>
</gene>
<protein>
    <submittedName>
        <fullName evidence="2">Uncharacterized protein</fullName>
    </submittedName>
</protein>
<dbReference type="AlphaFoldDB" id="A0A975BXU1"/>
<dbReference type="EMBL" id="CP061800">
    <property type="protein sequence ID" value="QTA93769.1"/>
    <property type="molecule type" value="Genomic_DNA"/>
</dbReference>
<evidence type="ECO:0000313" key="3">
    <source>
        <dbReference type="Proteomes" id="UP000663722"/>
    </source>
</evidence>
<keyword evidence="3" id="KW-1185">Reference proteome</keyword>
<evidence type="ECO:0000313" key="2">
    <source>
        <dbReference type="EMBL" id="QTA93769.1"/>
    </source>
</evidence>
<sequence>MSHQAEDQMQFQSTPPVRGATPPDLQKFHQAEFQSTPPVRGATI</sequence>
<reference evidence="2" key="1">
    <citation type="journal article" date="2021" name="Microb. Physiol.">
        <title>Proteogenomic Insights into the Physiology of Marine, Sulfate-Reducing, Filamentous Desulfonema limicola and Desulfonema magnum.</title>
        <authorList>
            <person name="Schnaars V."/>
            <person name="Wohlbrand L."/>
            <person name="Scheve S."/>
            <person name="Hinrichs C."/>
            <person name="Reinhardt R."/>
            <person name="Rabus R."/>
        </authorList>
    </citation>
    <scope>NUCLEOTIDE SEQUENCE</scope>
    <source>
        <strain evidence="2">4be13</strain>
    </source>
</reference>
<dbReference type="KEGG" id="dmm:dnm_098770"/>
<dbReference type="Proteomes" id="UP000663722">
    <property type="component" value="Chromosome"/>
</dbReference>
<proteinExistence type="predicted"/>
<accession>A0A975BXU1</accession>
<organism evidence="2 3">
    <name type="scientific">Desulfonema magnum</name>
    <dbReference type="NCBI Taxonomy" id="45655"/>
    <lineage>
        <taxon>Bacteria</taxon>
        <taxon>Pseudomonadati</taxon>
        <taxon>Thermodesulfobacteriota</taxon>
        <taxon>Desulfobacteria</taxon>
        <taxon>Desulfobacterales</taxon>
        <taxon>Desulfococcaceae</taxon>
        <taxon>Desulfonema</taxon>
    </lineage>
</organism>
<name>A0A975BXU1_9BACT</name>
<evidence type="ECO:0000256" key="1">
    <source>
        <dbReference type="SAM" id="MobiDB-lite"/>
    </source>
</evidence>